<comment type="caution">
    <text evidence="2">The sequence shown here is derived from an EMBL/GenBank/DDBJ whole genome shotgun (WGS) entry which is preliminary data.</text>
</comment>
<dbReference type="Pfam" id="PF24864">
    <property type="entry name" value="DUF7730"/>
    <property type="match status" value="1"/>
</dbReference>
<dbReference type="AlphaFoldDB" id="A0A9P9H211"/>
<dbReference type="Proteomes" id="UP000736672">
    <property type="component" value="Unassembled WGS sequence"/>
</dbReference>
<accession>A0A9P9H211</accession>
<dbReference type="EMBL" id="JAGTJS010000013">
    <property type="protein sequence ID" value="KAH7249216.1"/>
    <property type="molecule type" value="Genomic_DNA"/>
</dbReference>
<evidence type="ECO:0000313" key="3">
    <source>
        <dbReference type="Proteomes" id="UP000736672"/>
    </source>
</evidence>
<gene>
    <name evidence="2" type="ORF">B0J15DRAFT_561552</name>
</gene>
<organism evidence="2 3">
    <name type="scientific">Fusarium solani</name>
    <name type="common">Filamentous fungus</name>
    <dbReference type="NCBI Taxonomy" id="169388"/>
    <lineage>
        <taxon>Eukaryota</taxon>
        <taxon>Fungi</taxon>
        <taxon>Dikarya</taxon>
        <taxon>Ascomycota</taxon>
        <taxon>Pezizomycotina</taxon>
        <taxon>Sordariomycetes</taxon>
        <taxon>Hypocreomycetidae</taxon>
        <taxon>Hypocreales</taxon>
        <taxon>Nectriaceae</taxon>
        <taxon>Fusarium</taxon>
        <taxon>Fusarium solani species complex</taxon>
    </lineage>
</organism>
<reference evidence="2" key="1">
    <citation type="journal article" date="2021" name="Nat. Commun.">
        <title>Genetic determinants of endophytism in the Arabidopsis root mycobiome.</title>
        <authorList>
            <person name="Mesny F."/>
            <person name="Miyauchi S."/>
            <person name="Thiergart T."/>
            <person name="Pickel B."/>
            <person name="Atanasova L."/>
            <person name="Karlsson M."/>
            <person name="Huettel B."/>
            <person name="Barry K.W."/>
            <person name="Haridas S."/>
            <person name="Chen C."/>
            <person name="Bauer D."/>
            <person name="Andreopoulos W."/>
            <person name="Pangilinan J."/>
            <person name="LaButti K."/>
            <person name="Riley R."/>
            <person name="Lipzen A."/>
            <person name="Clum A."/>
            <person name="Drula E."/>
            <person name="Henrissat B."/>
            <person name="Kohler A."/>
            <person name="Grigoriev I.V."/>
            <person name="Martin F.M."/>
            <person name="Hacquard S."/>
        </authorList>
    </citation>
    <scope>NUCLEOTIDE SEQUENCE</scope>
    <source>
        <strain evidence="2">FSSC 5 MPI-SDFR-AT-0091</strain>
    </source>
</reference>
<sequence length="285" mass="33319">MVRFGTGDEQSHSKFFTKLHPDVRREIFLHLFGSRHVHLMFINGRGMNNDEEFWRHGHPPLTHLGWLHCVCRSGAKLLPHAHNESRHKWRYLSTKILWTCKRAYEEGIALLYSTNTFLCQNPIDLINFNSIAIDHVRFIRFLELHMSLYEPETWRKETDAFRLAVSTLCDWDNWGALRRVKIRVVDEMEDPIPKRQKQKVRRETQREFGRAVRALAERVSVEVILGNKGDKEIIQPRSPLDQPGLTFVSASEHFPDRQGDEDQGIDSDDGDAFHRVIGRVYRAGI</sequence>
<proteinExistence type="predicted"/>
<dbReference type="PANTHER" id="PTHR38790">
    <property type="entry name" value="2EXR DOMAIN-CONTAINING PROTEIN-RELATED"/>
    <property type="match status" value="1"/>
</dbReference>
<keyword evidence="3" id="KW-1185">Reference proteome</keyword>
<evidence type="ECO:0000313" key="2">
    <source>
        <dbReference type="EMBL" id="KAH7249216.1"/>
    </source>
</evidence>
<feature type="domain" description="DUF7730" evidence="1">
    <location>
        <begin position="9"/>
        <end position="181"/>
    </location>
</feature>
<name>A0A9P9H211_FUSSL</name>
<evidence type="ECO:0000259" key="1">
    <source>
        <dbReference type="Pfam" id="PF24864"/>
    </source>
</evidence>
<protein>
    <recommendedName>
        <fullName evidence="1">DUF7730 domain-containing protein</fullName>
    </recommendedName>
</protein>
<dbReference type="OrthoDB" id="4757095at2759"/>
<dbReference type="InterPro" id="IPR056632">
    <property type="entry name" value="DUF7730"/>
</dbReference>